<feature type="domain" description="Hemerythrin-like" evidence="1">
    <location>
        <begin position="3"/>
        <end position="96"/>
    </location>
</feature>
<evidence type="ECO:0000313" key="2">
    <source>
        <dbReference type="EMBL" id="SHM31268.1"/>
    </source>
</evidence>
<reference evidence="3" key="1">
    <citation type="submission" date="2016-11" db="EMBL/GenBank/DDBJ databases">
        <authorList>
            <person name="Varghese N."/>
            <person name="Submissions S."/>
        </authorList>
    </citation>
    <scope>NUCLEOTIDE SEQUENCE [LARGE SCALE GENOMIC DNA]</scope>
    <source>
        <strain evidence="3">DSM 18802</strain>
    </source>
</reference>
<name>A0A1M7HS79_9FIRM</name>
<dbReference type="EMBL" id="FRCR01000003">
    <property type="protein sequence ID" value="SHM31268.1"/>
    <property type="molecule type" value="Genomic_DNA"/>
</dbReference>
<dbReference type="Proteomes" id="UP000184375">
    <property type="component" value="Unassembled WGS sequence"/>
</dbReference>
<sequence length="96" mass="11406">MIGKLSGLLSLHLNSEDKYFYPVLLSHYNPEIRKKALEFTNETGDLSQKFANFKSEYMQAKNIKENPEKFIEDFSKINTALRQRIEREEKYLYPLI</sequence>
<dbReference type="AlphaFoldDB" id="A0A1M7HS79"/>
<dbReference type="OrthoDB" id="360658at2"/>
<evidence type="ECO:0000259" key="1">
    <source>
        <dbReference type="Pfam" id="PF01814"/>
    </source>
</evidence>
<keyword evidence="3" id="KW-1185">Reference proteome</keyword>
<dbReference type="Pfam" id="PF01814">
    <property type="entry name" value="Hemerythrin"/>
    <property type="match status" value="1"/>
</dbReference>
<protein>
    <submittedName>
        <fullName evidence="2">Hemerythrin HHE cation binding domain-containing protein</fullName>
    </submittedName>
</protein>
<proteinExistence type="predicted"/>
<accession>A0A1M7HS79</accession>
<evidence type="ECO:0000313" key="3">
    <source>
        <dbReference type="Proteomes" id="UP000184375"/>
    </source>
</evidence>
<dbReference type="STRING" id="447595.SAMN05660826_00764"/>
<gene>
    <name evidence="2" type="ORF">SAMN05660826_00764</name>
</gene>
<dbReference type="InterPro" id="IPR012312">
    <property type="entry name" value="Hemerythrin-like"/>
</dbReference>
<dbReference type="RefSeq" id="WP_084098704.1">
    <property type="nucleotide sequence ID" value="NZ_FRCR01000003.1"/>
</dbReference>
<organism evidence="2 3">
    <name type="scientific">Caldanaerovirga acetigignens</name>
    <dbReference type="NCBI Taxonomy" id="447595"/>
    <lineage>
        <taxon>Bacteria</taxon>
        <taxon>Bacillati</taxon>
        <taxon>Bacillota</taxon>
        <taxon>Clostridia</taxon>
        <taxon>Thermosediminibacterales</taxon>
        <taxon>Thermosediminibacteraceae</taxon>
        <taxon>Caldanaerovirga</taxon>
    </lineage>
</organism>